<dbReference type="HAMAP" id="MF_01925">
    <property type="entry name" value="P5C_reductase"/>
    <property type="match status" value="1"/>
</dbReference>
<evidence type="ECO:0000256" key="12">
    <source>
        <dbReference type="RuleBase" id="RU003903"/>
    </source>
</evidence>
<evidence type="ECO:0000259" key="13">
    <source>
        <dbReference type="Pfam" id="PF03807"/>
    </source>
</evidence>
<reference evidence="15 16" key="1">
    <citation type="submission" date="2019-03" db="EMBL/GenBank/DDBJ databases">
        <title>Genomic Encyclopedia of Type Strains, Phase IV (KMG-IV): sequencing the most valuable type-strain genomes for metagenomic binning, comparative biology and taxonomic classification.</title>
        <authorList>
            <person name="Goeker M."/>
        </authorList>
    </citation>
    <scope>NUCLEOTIDE SEQUENCE [LARGE SCALE GENOMIC DNA]</scope>
    <source>
        <strain evidence="15 16">DSM 24176</strain>
    </source>
</reference>
<comment type="caution">
    <text evidence="15">The sequence shown here is derived from an EMBL/GenBank/DDBJ whole genome shotgun (WGS) entry which is preliminary data.</text>
</comment>
<dbReference type="NCBIfam" id="TIGR00112">
    <property type="entry name" value="proC"/>
    <property type="match status" value="1"/>
</dbReference>
<dbReference type="EC" id="1.5.1.2" evidence="9 10"/>
<gene>
    <name evidence="9" type="primary">proC</name>
    <name evidence="15" type="ORF">EDC19_0367</name>
</gene>
<keyword evidence="3 9" id="KW-0963">Cytoplasm</keyword>
<dbReference type="FunFam" id="1.10.3730.10:FF:000001">
    <property type="entry name" value="Pyrroline-5-carboxylate reductase"/>
    <property type="match status" value="1"/>
</dbReference>
<dbReference type="GO" id="GO:0005737">
    <property type="term" value="C:cytoplasm"/>
    <property type="evidence" value="ECO:0007669"/>
    <property type="project" value="UniProtKB-SubCell"/>
</dbReference>
<dbReference type="PANTHER" id="PTHR11645">
    <property type="entry name" value="PYRROLINE-5-CARBOXYLATE REDUCTASE"/>
    <property type="match status" value="1"/>
</dbReference>
<dbReference type="Pfam" id="PF03807">
    <property type="entry name" value="F420_oxidored"/>
    <property type="match status" value="1"/>
</dbReference>
<protein>
    <recommendedName>
        <fullName evidence="9 10">Pyrroline-5-carboxylate reductase</fullName>
        <shortName evidence="9">P5C reductase</shortName>
        <shortName evidence="9">P5CR</shortName>
        <ecNumber evidence="9 10">1.5.1.2</ecNumber>
    </recommendedName>
    <alternativeName>
        <fullName evidence="9">PCA reductase</fullName>
    </alternativeName>
</protein>
<evidence type="ECO:0000256" key="9">
    <source>
        <dbReference type="HAMAP-Rule" id="MF_01925"/>
    </source>
</evidence>
<dbReference type="InterPro" id="IPR000304">
    <property type="entry name" value="Pyrroline-COOH_reductase"/>
</dbReference>
<dbReference type="InterPro" id="IPR036291">
    <property type="entry name" value="NAD(P)-bd_dom_sf"/>
</dbReference>
<keyword evidence="7 9" id="KW-0560">Oxidoreductase</keyword>
<dbReference type="GO" id="GO:0004735">
    <property type="term" value="F:pyrroline-5-carboxylate reductase activity"/>
    <property type="evidence" value="ECO:0007669"/>
    <property type="project" value="UniProtKB-UniRule"/>
</dbReference>
<keyword evidence="16" id="KW-1185">Reference proteome</keyword>
<evidence type="ECO:0000256" key="11">
    <source>
        <dbReference type="PIRSR" id="PIRSR000193-1"/>
    </source>
</evidence>
<keyword evidence="6 9" id="KW-0521">NADP</keyword>
<dbReference type="Gene3D" id="3.40.50.720">
    <property type="entry name" value="NAD(P)-binding Rossmann-like Domain"/>
    <property type="match status" value="1"/>
</dbReference>
<dbReference type="PANTHER" id="PTHR11645:SF0">
    <property type="entry name" value="PYRROLINE-5-CARBOXYLATE REDUCTASE 3"/>
    <property type="match status" value="1"/>
</dbReference>
<dbReference type="SUPFAM" id="SSF48179">
    <property type="entry name" value="6-phosphogluconate dehydrogenase C-terminal domain-like"/>
    <property type="match status" value="1"/>
</dbReference>
<dbReference type="Gene3D" id="1.10.3730.10">
    <property type="entry name" value="ProC C-terminal domain-like"/>
    <property type="match status" value="1"/>
</dbReference>
<feature type="domain" description="Pyrroline-5-carboxylate reductase dimerisation" evidence="14">
    <location>
        <begin position="161"/>
        <end position="264"/>
    </location>
</feature>
<organism evidence="15 16">
    <name type="scientific">Natranaerovirga hydrolytica</name>
    <dbReference type="NCBI Taxonomy" id="680378"/>
    <lineage>
        <taxon>Bacteria</taxon>
        <taxon>Bacillati</taxon>
        <taxon>Bacillota</taxon>
        <taxon>Clostridia</taxon>
        <taxon>Lachnospirales</taxon>
        <taxon>Natranaerovirgaceae</taxon>
        <taxon>Natranaerovirga</taxon>
    </lineage>
</organism>
<dbReference type="SUPFAM" id="SSF51735">
    <property type="entry name" value="NAD(P)-binding Rossmann-fold domains"/>
    <property type="match status" value="1"/>
</dbReference>
<keyword evidence="5 9" id="KW-0641">Proline biosynthesis</keyword>
<dbReference type="PROSITE" id="PS00521">
    <property type="entry name" value="P5CR"/>
    <property type="match status" value="1"/>
</dbReference>
<dbReference type="UniPathway" id="UPA00098">
    <property type="reaction ID" value="UER00361"/>
</dbReference>
<keyword evidence="4 9" id="KW-0028">Amino-acid biosynthesis</keyword>
<dbReference type="OrthoDB" id="9805754at2"/>
<evidence type="ECO:0000256" key="6">
    <source>
        <dbReference type="ARBA" id="ARBA00022857"/>
    </source>
</evidence>
<dbReference type="FunFam" id="3.40.50.720:FF:000190">
    <property type="entry name" value="Pyrroline-5-carboxylate reductase"/>
    <property type="match status" value="1"/>
</dbReference>
<dbReference type="Pfam" id="PF14748">
    <property type="entry name" value="P5CR_dimer"/>
    <property type="match status" value="1"/>
</dbReference>
<dbReference type="InterPro" id="IPR008927">
    <property type="entry name" value="6-PGluconate_DH-like_C_sf"/>
</dbReference>
<comment type="similarity">
    <text evidence="2 9 12">Belongs to the pyrroline-5-carboxylate reductase family.</text>
</comment>
<dbReference type="InterPro" id="IPR053790">
    <property type="entry name" value="P5CR-like_CS"/>
</dbReference>
<dbReference type="InterPro" id="IPR029036">
    <property type="entry name" value="P5CR_dimer"/>
</dbReference>
<comment type="pathway">
    <text evidence="9 12">Amino-acid biosynthesis; L-proline biosynthesis; L-proline from L-glutamate 5-semialdehyde: step 1/1.</text>
</comment>
<comment type="catalytic activity">
    <reaction evidence="9">
        <text>L-proline + NAD(+) = (S)-1-pyrroline-5-carboxylate + NADH + 2 H(+)</text>
        <dbReference type="Rhea" id="RHEA:14105"/>
        <dbReference type="ChEBI" id="CHEBI:15378"/>
        <dbReference type="ChEBI" id="CHEBI:17388"/>
        <dbReference type="ChEBI" id="CHEBI:57540"/>
        <dbReference type="ChEBI" id="CHEBI:57945"/>
        <dbReference type="ChEBI" id="CHEBI:60039"/>
        <dbReference type="EC" id="1.5.1.2"/>
    </reaction>
</comment>
<feature type="binding site" evidence="11">
    <location>
        <position position="55"/>
    </location>
    <ligand>
        <name>NADPH</name>
        <dbReference type="ChEBI" id="CHEBI:57783"/>
    </ligand>
</feature>
<name>A0A4R1MXW8_9FIRM</name>
<dbReference type="EMBL" id="SMGQ01000011">
    <property type="protein sequence ID" value="TCK97965.1"/>
    <property type="molecule type" value="Genomic_DNA"/>
</dbReference>
<evidence type="ECO:0000259" key="14">
    <source>
        <dbReference type="Pfam" id="PF14748"/>
    </source>
</evidence>
<evidence type="ECO:0000313" key="15">
    <source>
        <dbReference type="EMBL" id="TCK97965.1"/>
    </source>
</evidence>
<evidence type="ECO:0000313" key="16">
    <source>
        <dbReference type="Proteomes" id="UP000294545"/>
    </source>
</evidence>
<feature type="binding site" evidence="11">
    <location>
        <begin position="8"/>
        <end position="13"/>
    </location>
    <ligand>
        <name>NADP(+)</name>
        <dbReference type="ChEBI" id="CHEBI:58349"/>
    </ligand>
</feature>
<proteinExistence type="inferred from homology"/>
<feature type="domain" description="Pyrroline-5-carboxylate reductase catalytic N-terminal" evidence="13">
    <location>
        <begin position="5"/>
        <end position="96"/>
    </location>
</feature>
<comment type="subcellular location">
    <subcellularLocation>
        <location evidence="1 9">Cytoplasm</location>
    </subcellularLocation>
</comment>
<feature type="binding site" evidence="11">
    <location>
        <position position="33"/>
    </location>
    <ligand>
        <name>NADP(+)</name>
        <dbReference type="ChEBI" id="CHEBI:58349"/>
    </ligand>
</feature>
<sequence>MNKIFGFIGIGNMGFSMLQGANKAFSKEQLIYTDISEKRVQWVEEQTGIKGTNSNLECIQDTKIIILAIKPQYYEEVLNGIKGHITKDQIVISIAPGININKVKKTLGNDIRVIRAMPNTPALIGEGMTAMAYSNDHYTEEEKELVNAFFTSFGECVALEEKLMDSVVPIIGSSPAYVFMFIEALADGAVKLGLSRDEAYKMASQTVFGSAKMVLETKEHPAVLKDQVCSPGGTTIEAVAALEKNGFRNAILEAVQKCYDKCERLGS</sequence>
<evidence type="ECO:0000256" key="2">
    <source>
        <dbReference type="ARBA" id="ARBA00005525"/>
    </source>
</evidence>
<evidence type="ECO:0000256" key="8">
    <source>
        <dbReference type="ARBA" id="ARBA00058118"/>
    </source>
</evidence>
<dbReference type="RefSeq" id="WP_132279653.1">
    <property type="nucleotide sequence ID" value="NZ_SMGQ01000011.1"/>
</dbReference>
<evidence type="ECO:0000256" key="7">
    <source>
        <dbReference type="ARBA" id="ARBA00023002"/>
    </source>
</evidence>
<accession>A0A4R1MXW8</accession>
<evidence type="ECO:0000256" key="3">
    <source>
        <dbReference type="ARBA" id="ARBA00022490"/>
    </source>
</evidence>
<feature type="binding site" evidence="11">
    <location>
        <begin position="68"/>
        <end position="71"/>
    </location>
    <ligand>
        <name>NADP(+)</name>
        <dbReference type="ChEBI" id="CHEBI:58349"/>
    </ligand>
</feature>
<evidence type="ECO:0000256" key="5">
    <source>
        <dbReference type="ARBA" id="ARBA00022650"/>
    </source>
</evidence>
<dbReference type="InterPro" id="IPR028939">
    <property type="entry name" value="P5C_Rdtase_cat_N"/>
</dbReference>
<dbReference type="PIRSF" id="PIRSF000193">
    <property type="entry name" value="Pyrrol-5-carb_rd"/>
    <property type="match status" value="1"/>
</dbReference>
<evidence type="ECO:0000256" key="10">
    <source>
        <dbReference type="NCBIfam" id="TIGR00112"/>
    </source>
</evidence>
<dbReference type="AlphaFoldDB" id="A0A4R1MXW8"/>
<dbReference type="Proteomes" id="UP000294545">
    <property type="component" value="Unassembled WGS sequence"/>
</dbReference>
<comment type="catalytic activity">
    <reaction evidence="9 12">
        <text>L-proline + NADP(+) = (S)-1-pyrroline-5-carboxylate + NADPH + 2 H(+)</text>
        <dbReference type="Rhea" id="RHEA:14109"/>
        <dbReference type="ChEBI" id="CHEBI:15378"/>
        <dbReference type="ChEBI" id="CHEBI:17388"/>
        <dbReference type="ChEBI" id="CHEBI:57783"/>
        <dbReference type="ChEBI" id="CHEBI:58349"/>
        <dbReference type="ChEBI" id="CHEBI:60039"/>
        <dbReference type="EC" id="1.5.1.2"/>
    </reaction>
</comment>
<dbReference type="GO" id="GO:0055129">
    <property type="term" value="P:L-proline biosynthetic process"/>
    <property type="evidence" value="ECO:0007669"/>
    <property type="project" value="UniProtKB-UniRule"/>
</dbReference>
<evidence type="ECO:0000256" key="4">
    <source>
        <dbReference type="ARBA" id="ARBA00022605"/>
    </source>
</evidence>
<comment type="function">
    <text evidence="8 9">Catalyzes the reduction of 1-pyrroline-5-carboxylate (PCA) to L-proline.</text>
</comment>
<evidence type="ECO:0000256" key="1">
    <source>
        <dbReference type="ARBA" id="ARBA00004496"/>
    </source>
</evidence>